<dbReference type="Gene3D" id="3.30.160.60">
    <property type="entry name" value="Classic Zinc Finger"/>
    <property type="match status" value="1"/>
</dbReference>
<sequence>MERVQAVRERLCTPRGSPSPRRPLTAEVLKGDKGENGNLQGDLQRLLKTPRVFHRCQGISHIKRNELRANLLPCILQTPSSDREETDVERSEKFKKRLDYQNIIGTRSESESEVNEIAFLEKTIDFPEEWDPAWQAVNSCDSLKDLVHERCSRFRRPIEGMVNTSSDLPFLHKDQAVDLQELANVFTIEIQNNPGRNQGSKGTKAAFASLRIASRVPLLVKDPATEATMETQSLLNDVHTLRLDMNPQEVRHIACNLKSRHFKGSELEERLAAVVHPERGALAKMVRALEQKETEAQGLQAVLNNLLREVSKPLPWLDVSMESSERLQAMLTEPRRSLERLLSVSDRLALLAQPLVASVAHAIDQMALICVREVDRLASSCNAEIEKLLQAFNTSEKARREAEERIEKMGGRTVGNDFQSRLKNMENELHQHARTHAKLIEEKNELEALLQEDSHAAAALRVKVKELEQEVKYLRQRGPQAWKSDSPSHAQPPSPSRAGAASVKLEEDPGLEADEDEGEPASSSSMKKIHPPPAFTVANSMQTETEFYFSRGEEAKNFKPPELSFQQYTDILETINRLFVMLASYQWNDKTATFLVRSVDDMTSDEEDEEEAFARRPSLCGKQTTLKGSSQREVGIRRLKGKVEAAQQQAAASQLKEQVAILQLLAKSSFDAWLNKILKDLGSSGLQAGLPGPDKLFSAVMEAAQTGGLHRRVRELEDKLKRLIPISDRLRQKEGGDSSFWKRVMRSVRHSMTARRGSSAMKADTVQRATSGLKNNLGNLDRLHSELVLIWQALPPKPPKMAAGTLLLRPMAPQVLQEAVRNFYLKSCGRHRQVEQAVCNLCRMVLQFGNNPKVLLFAIMCDIVTFGELEGKMPKVVNDVKCYLESPKLDYVSNLPFDAVHTMSEFMTAIKNVKRSKQFAGGNDGSLERIPRQASEHRGKAAEIEDSLLPVPLLFIAANVICSRSKLTAQYFNLMMLSYARQPILVSPVKSQELDKLLAVPRNSGSTERKSDSEAAVASPTPDIQRSVSRKSYDSLSSKSFSSGIGDEEATVSAEALIVSHLIAADRLRRHPDMWEETNSFVDSLWEAIMKTTRKKSRLSTFSIQLDQWEIAESNMAAQVTTERFRLQVPEALVEAALLAMQPELDLEAPEGKVTKEAVSNLMHLWQQCGGAASMCVMESHALWAALWAMALERAYEVKLMGKFFTIFDDSGDDCLQYDEFVNFMTHIAPAVPEADCASLFMAAADDTSADMTQEVFLNLVQRVGVSSDLDGLESLVKSHEDKARQRAGCIWVYLERSVTSQRFGHELNSVLYISVLHAMRRTSLRNERKHVRVSDTDNVNAYFSSVVDLLVGGILIMIAKSLISAEHIGYDAVVPGRLLHVRLHYVRHAIDLIAVYQHAEAVIRHCNLIRTLVALQRRTVARQRTTKPEYAFCGGLQLLLDLRQAFDTLLQEHIDPGWLQEALTMYADDLHFGTTFYNKTEFQTALTRLGRILDVLESMQLQLSYDKTFAILATAGSNATRGLKGAVERRKAGMVILLPRAGQQPSAIPLRASGKYLGIVVSYGTYEQLTWRHRMKAARIAFARLRCWFKSKQFFAQHRVHLWMVCVHSIMTYGLHATNATVKVLHEYQQLVYQMMRQVLHDHAYISRNTHQQVFDHFGIASPLALLASHVSNLWRRLQRRALTLPSTDFLHNVDWSHLPGLIRLIQCVADTSIEAPIASNAAAPVMTSPADVAPGAHTQDGHRPMSSMDRPWDRHVSTETHPLGNRMPAPIAAEAQIFWPLLREVVQTSAYHRLQEDPQIGSFLAHNCVICGTWCNRCQELHSHFRLNHPHQMPGVLARGAQITHQIASPTPCVLCQKPYKRNHSCPVATQVACLQLHGQDSNANPDALRTCIICDLLLPDMAQLHQHLGRCHDLQIPDWCPARDSLEGSSACAHCGATFETQSGLRRHILDGRCERFNPAASPQPLDAATKWTEVLQQGELTRSTLTPAQRQDLTLVCQLCGQRYGRQNDLGAHLQHAHSQLWQASQETLRFLIQAVQAQHGCQCNPSCHEQGRTHVCTLLRQFAMIFMLSQHETLVPTQFLPDRLQVWLQHIEFLPMYRTIHDTLYTRQFEDLWQQPGLAGFLSTWCVQCGLQHHPAALVVHHWQQHRDNSQWAAQIKYQIVTSMLGLQDQDTTCNFCGQPVNLPTDPANALQPERFIALQIHFASNCPVVHQAAQLLLPLDGRDDARPGSERHGAFGLLPGAGPSSASGQPLPKRPRRGTPFQAPQTRSGTRGSQTSGRPAPGSGRHDGHDESDGQVTAPTRTEHTTASQTGLLRFLCPSQSTRRSPSADTGGRGMEGLAPEEPRQSEGTYPQNTPYEDNDERDPPQGATDEQQQQGHRTMGQSSRTRSTSPRRVMAVPTLESHRSTPDPSGQTAPADGSTPEAASAHGRVAGGFHPRDPIPVLEGSAYSHSLVPPDMPADGRDLVDPDRAPTAGDVEPPGPDIEGTSAGAMQAGPALAAMPPTESQQCQRQGEGESPGQAQDPLDPAAIRKALRQAIRDLSMENSGNWCYANSAVLAFLWATLSRTTFQLTDWGEFSELFQDMLSQPKDTPLVLEQFQWFQSLIASWSERHGQADSTEFSNILLKGVASSSTSNRWERRVFQEQRVEVHDMGDQFMPITISLDPELTDNGSIRLVDLIRNWHNELGMSAGLMDTADPICIHVDRFLRLPSGQVTKSSTPIGFHWGILVPVFTHGPDSTDCSWEGFQVVAATAHLGSSDAGHYQCILKTGHEARANQEPALWLHCDDNRTPQPCWYLPPEFAAGVTCFWLCKCDSLDLHDMREDISHEAGATPSTVASDHHAMLTMLNSLPT</sequence>
<feature type="compositionally biased region" description="Acidic residues" evidence="4">
    <location>
        <begin position="508"/>
        <end position="519"/>
    </location>
</feature>
<feature type="compositionally biased region" description="Polar residues" evidence="4">
    <location>
        <begin position="2324"/>
        <end position="2334"/>
    </location>
</feature>
<feature type="compositionally biased region" description="Low complexity" evidence="4">
    <location>
        <begin position="2494"/>
        <end position="2508"/>
    </location>
</feature>
<reference evidence="9" key="2">
    <citation type="submission" date="2024-04" db="EMBL/GenBank/DDBJ databases">
        <authorList>
            <person name="Chen Y."/>
            <person name="Shah S."/>
            <person name="Dougan E. K."/>
            <person name="Thang M."/>
            <person name="Chan C."/>
        </authorList>
    </citation>
    <scope>NUCLEOTIDE SEQUENCE [LARGE SCALE GENOMIC DNA]</scope>
</reference>
<feature type="coiled-coil region" evidence="3">
    <location>
        <begin position="282"/>
        <end position="309"/>
    </location>
</feature>
<dbReference type="Pfam" id="PF00443">
    <property type="entry name" value="UCH"/>
    <property type="match status" value="1"/>
</dbReference>
<organism evidence="8">
    <name type="scientific">Cladocopium goreaui</name>
    <dbReference type="NCBI Taxonomy" id="2562237"/>
    <lineage>
        <taxon>Eukaryota</taxon>
        <taxon>Sar</taxon>
        <taxon>Alveolata</taxon>
        <taxon>Dinophyceae</taxon>
        <taxon>Suessiales</taxon>
        <taxon>Symbiodiniaceae</taxon>
        <taxon>Cladocopium</taxon>
    </lineage>
</organism>
<feature type="domain" description="C2H2-type" evidence="5">
    <location>
        <begin position="1999"/>
        <end position="2023"/>
    </location>
</feature>
<feature type="region of interest" description="Disordered" evidence="4">
    <location>
        <begin position="477"/>
        <end position="535"/>
    </location>
</feature>
<accession>A0A9P1GKS3</accession>
<dbReference type="SMART" id="SM00355">
    <property type="entry name" value="ZnF_C2H2"/>
    <property type="match status" value="4"/>
</dbReference>
<dbReference type="Proteomes" id="UP001152797">
    <property type="component" value="Unassembled WGS sequence"/>
</dbReference>
<dbReference type="EMBL" id="CAMXCT010006600">
    <property type="protein sequence ID" value="CAI4016768.1"/>
    <property type="molecule type" value="Genomic_DNA"/>
</dbReference>
<feature type="domain" description="USP" evidence="7">
    <location>
        <begin position="2546"/>
        <end position="2817"/>
    </location>
</feature>
<feature type="coiled-coil region" evidence="3">
    <location>
        <begin position="385"/>
        <end position="477"/>
    </location>
</feature>
<keyword evidence="3" id="KW-0175">Coiled coil</keyword>
<dbReference type="SUPFAM" id="SSF47473">
    <property type="entry name" value="EF-hand"/>
    <property type="match status" value="1"/>
</dbReference>
<dbReference type="GO" id="GO:0005509">
    <property type="term" value="F:calcium ion binding"/>
    <property type="evidence" value="ECO:0007669"/>
    <property type="project" value="InterPro"/>
</dbReference>
<dbReference type="InterPro" id="IPR011992">
    <property type="entry name" value="EF-hand-dom_pair"/>
</dbReference>
<evidence type="ECO:0000259" key="7">
    <source>
        <dbReference type="PROSITE" id="PS50235"/>
    </source>
</evidence>
<keyword evidence="1" id="KW-0106">Calcium</keyword>
<feature type="compositionally biased region" description="Polar residues" evidence="4">
    <location>
        <begin position="2352"/>
        <end position="2362"/>
    </location>
</feature>
<evidence type="ECO:0000313" key="10">
    <source>
        <dbReference type="EMBL" id="CAL4804080.1"/>
    </source>
</evidence>
<evidence type="ECO:0000256" key="3">
    <source>
        <dbReference type="SAM" id="Coils"/>
    </source>
</evidence>
<dbReference type="PROSITE" id="PS50157">
    <property type="entry name" value="ZINC_FINGER_C2H2_2"/>
    <property type="match status" value="1"/>
</dbReference>
<evidence type="ECO:0000256" key="4">
    <source>
        <dbReference type="SAM" id="MobiDB-lite"/>
    </source>
</evidence>
<keyword evidence="2" id="KW-0863">Zinc-finger</keyword>
<gene>
    <name evidence="8" type="ORF">C1SCF055_LOCUS41470</name>
</gene>
<dbReference type="PROSITE" id="PS50222">
    <property type="entry name" value="EF_HAND_2"/>
    <property type="match status" value="1"/>
</dbReference>
<evidence type="ECO:0000313" key="8">
    <source>
        <dbReference type="EMBL" id="CAI4016768.1"/>
    </source>
</evidence>
<feature type="compositionally biased region" description="Polar residues" evidence="4">
    <location>
        <begin position="2268"/>
        <end position="2283"/>
    </location>
</feature>
<dbReference type="GO" id="GO:0016579">
    <property type="term" value="P:protein deubiquitination"/>
    <property type="evidence" value="ECO:0007669"/>
    <property type="project" value="InterPro"/>
</dbReference>
<keyword evidence="2" id="KW-0479">Metal-binding</keyword>
<feature type="compositionally biased region" description="Basic and acidic residues" evidence="4">
    <location>
        <begin position="2465"/>
        <end position="2475"/>
    </location>
</feature>
<feature type="domain" description="EF-hand" evidence="6">
    <location>
        <begin position="1196"/>
        <end position="1231"/>
    </location>
</feature>
<proteinExistence type="predicted"/>
<reference evidence="8" key="1">
    <citation type="submission" date="2022-10" db="EMBL/GenBank/DDBJ databases">
        <authorList>
            <person name="Chen Y."/>
            <person name="Dougan E. K."/>
            <person name="Chan C."/>
            <person name="Rhodes N."/>
            <person name="Thang M."/>
        </authorList>
    </citation>
    <scope>NUCLEOTIDE SEQUENCE</scope>
</reference>
<dbReference type="InterPro" id="IPR001394">
    <property type="entry name" value="Peptidase_C19_UCH"/>
</dbReference>
<dbReference type="CDD" id="cd02257">
    <property type="entry name" value="Peptidase_C19"/>
    <property type="match status" value="1"/>
</dbReference>
<keyword evidence="2" id="KW-0862">Zinc</keyword>
<comment type="caution">
    <text evidence="8">The sequence shown here is derived from an EMBL/GenBank/DDBJ whole genome shotgun (WGS) entry which is preliminary data.</text>
</comment>
<evidence type="ECO:0000313" key="11">
    <source>
        <dbReference type="Proteomes" id="UP001152797"/>
    </source>
</evidence>
<dbReference type="InterPro" id="IPR013087">
    <property type="entry name" value="Znf_C2H2_type"/>
</dbReference>
<dbReference type="Gene3D" id="3.90.70.10">
    <property type="entry name" value="Cysteine proteinases"/>
    <property type="match status" value="1"/>
</dbReference>
<feature type="region of interest" description="Disordered" evidence="4">
    <location>
        <begin position="1"/>
        <end position="25"/>
    </location>
</feature>
<dbReference type="InterPro" id="IPR002048">
    <property type="entry name" value="EF_hand_dom"/>
</dbReference>
<dbReference type="InterPro" id="IPR018247">
    <property type="entry name" value="EF_Hand_1_Ca_BS"/>
</dbReference>
<dbReference type="GO" id="GO:0008270">
    <property type="term" value="F:zinc ion binding"/>
    <property type="evidence" value="ECO:0007669"/>
    <property type="project" value="UniProtKB-KW"/>
</dbReference>
<feature type="compositionally biased region" description="Polar residues" evidence="4">
    <location>
        <begin position="2300"/>
        <end position="2317"/>
    </location>
</feature>
<evidence type="ECO:0000256" key="1">
    <source>
        <dbReference type="ARBA" id="ARBA00022837"/>
    </source>
</evidence>
<evidence type="ECO:0000313" key="9">
    <source>
        <dbReference type="EMBL" id="CAL1170143.1"/>
    </source>
</evidence>
<feature type="compositionally biased region" description="Polar residues" evidence="4">
    <location>
        <begin position="2375"/>
        <end position="2388"/>
    </location>
</feature>
<evidence type="ECO:0000259" key="6">
    <source>
        <dbReference type="PROSITE" id="PS50222"/>
    </source>
</evidence>
<dbReference type="SUPFAM" id="SSF54001">
    <property type="entry name" value="Cysteine proteinases"/>
    <property type="match status" value="1"/>
</dbReference>
<dbReference type="InterPro" id="IPR038765">
    <property type="entry name" value="Papain-like_cys_pep_sf"/>
</dbReference>
<dbReference type="PROSITE" id="PS00018">
    <property type="entry name" value="EF_HAND_1"/>
    <property type="match status" value="1"/>
</dbReference>
<dbReference type="GO" id="GO:0004843">
    <property type="term" value="F:cysteine-type deubiquitinase activity"/>
    <property type="evidence" value="ECO:0007669"/>
    <property type="project" value="InterPro"/>
</dbReference>
<evidence type="ECO:0000256" key="2">
    <source>
        <dbReference type="PROSITE-ProRule" id="PRU00042"/>
    </source>
</evidence>
<dbReference type="EMBL" id="CAMXCT020006600">
    <property type="protein sequence ID" value="CAL1170143.1"/>
    <property type="molecule type" value="Genomic_DNA"/>
</dbReference>
<dbReference type="Gene3D" id="1.10.238.10">
    <property type="entry name" value="EF-hand"/>
    <property type="match status" value="1"/>
</dbReference>
<feature type="region of interest" description="Disordered" evidence="4">
    <location>
        <begin position="1000"/>
        <end position="1031"/>
    </location>
</feature>
<dbReference type="OrthoDB" id="424753at2759"/>
<protein>
    <submittedName>
        <fullName evidence="10">Calpain-D</fullName>
    </submittedName>
</protein>
<name>A0A9P1GKS3_9DINO</name>
<feature type="region of interest" description="Disordered" evidence="4">
    <location>
        <begin position="2229"/>
        <end position="2530"/>
    </location>
</feature>
<feature type="compositionally biased region" description="Basic and acidic residues" evidence="4">
    <location>
        <begin position="2229"/>
        <end position="2239"/>
    </location>
</feature>
<dbReference type="EMBL" id="CAMXCT030006600">
    <property type="protein sequence ID" value="CAL4804080.1"/>
    <property type="molecule type" value="Genomic_DNA"/>
</dbReference>
<feature type="compositionally biased region" description="Basic and acidic residues" evidence="4">
    <location>
        <begin position="1"/>
        <end position="12"/>
    </location>
</feature>
<keyword evidence="11" id="KW-1185">Reference proteome</keyword>
<dbReference type="PROSITE" id="PS00028">
    <property type="entry name" value="ZINC_FINGER_C2H2_1"/>
    <property type="match status" value="2"/>
</dbReference>
<dbReference type="InterPro" id="IPR028889">
    <property type="entry name" value="USP"/>
</dbReference>
<evidence type="ECO:0000259" key="5">
    <source>
        <dbReference type="PROSITE" id="PS50157"/>
    </source>
</evidence>
<feature type="compositionally biased region" description="Low complexity" evidence="4">
    <location>
        <begin position="2389"/>
        <end position="2399"/>
    </location>
</feature>
<dbReference type="PROSITE" id="PS50235">
    <property type="entry name" value="USP_3"/>
    <property type="match status" value="1"/>
</dbReference>